<evidence type="ECO:0000259" key="2">
    <source>
        <dbReference type="Pfam" id="PF01051"/>
    </source>
</evidence>
<dbReference type="EMBL" id="PEBQ01000009">
    <property type="protein sequence ID" value="PHY95422.1"/>
    <property type="molecule type" value="Genomic_DNA"/>
</dbReference>
<dbReference type="InterPro" id="IPR000525">
    <property type="entry name" value="Initiator_Rep_WH1"/>
</dbReference>
<dbReference type="Gene3D" id="1.10.10.10">
    <property type="entry name" value="Winged helix-like DNA-binding domain superfamily/Winged helix DNA-binding domain"/>
    <property type="match status" value="1"/>
</dbReference>
<sequence>MAGRRSQPKSSPISSSVHGGRLLKSAHVIMAKERGSLELLDRKIFNFLLSRTISRNQDPSDNIHSVFVSDILKFIGHTSTDRLNQSMARLASVNILIDYVDNRGSKHSVLSHYLSYDLEHSETGQISFAFDKILMRFLANPKVFAILDLATVRGFRSDYAARLYEIMALQFGKRHPEWTATIDEFREIMAVGQNYPRYNNLRARVIDPAVNEVNAAAPFSVIMTEKRGGRGGKVIGLTFRAGAKNAVSLSTVGDVARHGIMAKRRKNPERDPLTIDLLSRKTDAEKGPFDLSEETIRRSLEDYNIPEISAPYEEWKRSYDNRPPPIDPDWAFLTWLDVYTERNGAQKDDILAQGDPDIISNILETIGCTDEDD</sequence>
<dbReference type="AlphaFoldDB" id="A0A2G4RFS8"/>
<protein>
    <recommendedName>
        <fullName evidence="2">Initiator Rep protein WH1 domain-containing protein</fullName>
    </recommendedName>
</protein>
<dbReference type="Pfam" id="PF01051">
    <property type="entry name" value="Rep3_N"/>
    <property type="match status" value="1"/>
</dbReference>
<feature type="domain" description="Initiator Rep protein WH1" evidence="2">
    <location>
        <begin position="32"/>
        <end position="167"/>
    </location>
</feature>
<evidence type="ECO:0000256" key="1">
    <source>
        <dbReference type="ARBA" id="ARBA00038283"/>
    </source>
</evidence>
<keyword evidence="4" id="KW-1185">Reference proteome</keyword>
<evidence type="ECO:0000313" key="4">
    <source>
        <dbReference type="Proteomes" id="UP000228751"/>
    </source>
</evidence>
<dbReference type="Pfam" id="PF21205">
    <property type="entry name" value="Rep3_C"/>
    <property type="match status" value="1"/>
</dbReference>
<comment type="similarity">
    <text evidence="1">Belongs to the initiator RepB protein family.</text>
</comment>
<accession>A0A2G4RFS8</accession>
<dbReference type="GO" id="GO:0006270">
    <property type="term" value="P:DNA replication initiation"/>
    <property type="evidence" value="ECO:0007669"/>
    <property type="project" value="InterPro"/>
</dbReference>
<reference evidence="3 4" key="1">
    <citation type="submission" date="2017-10" db="EMBL/GenBank/DDBJ databases">
        <title>Genomic analysis of the genus Acetobacter.</title>
        <authorList>
            <person name="Kim K.H."/>
            <person name="Chun B.H."/>
            <person name="Son A.R."/>
            <person name="Jeon C.O."/>
        </authorList>
    </citation>
    <scope>NUCLEOTIDE SEQUENCE [LARGE SCALE GENOMIC DNA]</scope>
    <source>
        <strain evidence="3 4">LHT 2458</strain>
    </source>
</reference>
<dbReference type="GO" id="GO:0003887">
    <property type="term" value="F:DNA-directed DNA polymerase activity"/>
    <property type="evidence" value="ECO:0007669"/>
    <property type="project" value="InterPro"/>
</dbReference>
<dbReference type="OrthoDB" id="581589at2"/>
<evidence type="ECO:0000313" key="3">
    <source>
        <dbReference type="EMBL" id="PHY95422.1"/>
    </source>
</evidence>
<organism evidence="3 4">
    <name type="scientific">Acetobacter pomorum</name>
    <dbReference type="NCBI Taxonomy" id="65959"/>
    <lineage>
        <taxon>Bacteria</taxon>
        <taxon>Pseudomonadati</taxon>
        <taxon>Pseudomonadota</taxon>
        <taxon>Alphaproteobacteria</taxon>
        <taxon>Acetobacterales</taxon>
        <taxon>Acetobacteraceae</taxon>
        <taxon>Acetobacter</taxon>
    </lineage>
</organism>
<name>A0A2G4RFS8_9PROT</name>
<dbReference type="InterPro" id="IPR036388">
    <property type="entry name" value="WH-like_DNA-bd_sf"/>
</dbReference>
<dbReference type="InterPro" id="IPR036390">
    <property type="entry name" value="WH_DNA-bd_sf"/>
</dbReference>
<gene>
    <name evidence="3" type="ORF">CSR02_01095</name>
</gene>
<comment type="caution">
    <text evidence="3">The sequence shown here is derived from an EMBL/GenBank/DDBJ whole genome shotgun (WGS) entry which is preliminary data.</text>
</comment>
<dbReference type="SUPFAM" id="SSF46785">
    <property type="entry name" value="Winged helix' DNA-binding domain"/>
    <property type="match status" value="1"/>
</dbReference>
<dbReference type="Proteomes" id="UP000228751">
    <property type="component" value="Unassembled WGS sequence"/>
</dbReference>
<proteinExistence type="inferred from homology"/>